<dbReference type="EnsemblMetazoa" id="XM_022805409">
    <property type="protein sequence ID" value="XP_022661144"/>
    <property type="gene ID" value="LOC111250334"/>
</dbReference>
<dbReference type="GO" id="GO:0008139">
    <property type="term" value="F:nuclear localization sequence binding"/>
    <property type="evidence" value="ECO:0007669"/>
    <property type="project" value="TreeGrafter"/>
</dbReference>
<dbReference type="GO" id="GO:0008270">
    <property type="term" value="F:zinc ion binding"/>
    <property type="evidence" value="ECO:0007669"/>
    <property type="project" value="UniProtKB-KW"/>
</dbReference>
<dbReference type="PANTHER" id="PTHR23193:SF23">
    <property type="entry name" value="NUCLEAR PORE COMPLEX PROTEIN NUP153"/>
    <property type="match status" value="1"/>
</dbReference>
<feature type="region of interest" description="Disordered" evidence="21">
    <location>
        <begin position="851"/>
        <end position="894"/>
    </location>
</feature>
<feature type="region of interest" description="Disordered" evidence="21">
    <location>
        <begin position="60"/>
        <end position="92"/>
    </location>
</feature>
<feature type="region of interest" description="Disordered" evidence="21">
    <location>
        <begin position="634"/>
        <end position="653"/>
    </location>
</feature>
<feature type="domain" description="RanBP2-type" evidence="22">
    <location>
        <begin position="656"/>
        <end position="685"/>
    </location>
</feature>
<accession>A0A7M7K409</accession>
<evidence type="ECO:0000256" key="5">
    <source>
        <dbReference type="ARBA" id="ARBA00022723"/>
    </source>
</evidence>
<feature type="region of interest" description="Disordered" evidence="21">
    <location>
        <begin position="1147"/>
        <end position="1168"/>
    </location>
</feature>
<evidence type="ECO:0000256" key="1">
    <source>
        <dbReference type="ARBA" id="ARBA00001947"/>
    </source>
</evidence>
<feature type="compositionally biased region" description="Basic residues" evidence="21">
    <location>
        <begin position="454"/>
        <end position="463"/>
    </location>
</feature>
<dbReference type="SUPFAM" id="SSF90209">
    <property type="entry name" value="Ran binding protein zinc finger-like"/>
    <property type="match status" value="2"/>
</dbReference>
<dbReference type="KEGG" id="vde:111250334"/>
<dbReference type="GeneID" id="111250334"/>
<dbReference type="GO" id="GO:0017056">
    <property type="term" value="F:structural constituent of nuclear pore"/>
    <property type="evidence" value="ECO:0007669"/>
    <property type="project" value="TreeGrafter"/>
</dbReference>
<evidence type="ECO:0000256" key="4">
    <source>
        <dbReference type="ARBA" id="ARBA00022448"/>
    </source>
</evidence>
<evidence type="ECO:0000256" key="10">
    <source>
        <dbReference type="ARBA" id="ARBA00022927"/>
    </source>
</evidence>
<comment type="similarity">
    <text evidence="16">Belongs to the NUP153 family.</text>
</comment>
<dbReference type="GO" id="GO:0031965">
    <property type="term" value="C:nuclear membrane"/>
    <property type="evidence" value="ECO:0007669"/>
    <property type="project" value="UniProtKB-SubCell"/>
</dbReference>
<evidence type="ECO:0000256" key="8">
    <source>
        <dbReference type="ARBA" id="ARBA00022816"/>
    </source>
</evidence>
<feature type="compositionally biased region" description="Polar residues" evidence="21">
    <location>
        <begin position="1112"/>
        <end position="1129"/>
    </location>
</feature>
<keyword evidence="10" id="KW-0653">Protein transport</keyword>
<dbReference type="InParanoid" id="A0A7M7K409"/>
<keyword evidence="24" id="KW-1185">Reference proteome</keyword>
<feature type="compositionally biased region" description="Polar residues" evidence="21">
    <location>
        <begin position="7"/>
        <end position="21"/>
    </location>
</feature>
<feature type="region of interest" description="Disordered" evidence="21">
    <location>
        <begin position="126"/>
        <end position="213"/>
    </location>
</feature>
<evidence type="ECO:0000256" key="9">
    <source>
        <dbReference type="ARBA" id="ARBA00022833"/>
    </source>
</evidence>
<evidence type="ECO:0000256" key="19">
    <source>
        <dbReference type="ARBA" id="ARBA00079437"/>
    </source>
</evidence>
<keyword evidence="4" id="KW-0813">Transport</keyword>
<comment type="subcellular location">
    <subcellularLocation>
        <location evidence="2">Nucleus membrane</location>
    </subcellularLocation>
    <subcellularLocation>
        <location evidence="3">Nucleus</location>
        <location evidence="3">Nuclear pore complex</location>
    </subcellularLocation>
</comment>
<feature type="compositionally biased region" description="Polar residues" evidence="21">
    <location>
        <begin position="1147"/>
        <end position="1163"/>
    </location>
</feature>
<keyword evidence="5" id="KW-0479">Metal-binding</keyword>
<evidence type="ECO:0000259" key="22">
    <source>
        <dbReference type="PROSITE" id="PS50199"/>
    </source>
</evidence>
<evidence type="ECO:0000256" key="20">
    <source>
        <dbReference type="PROSITE-ProRule" id="PRU00322"/>
    </source>
</evidence>
<feature type="compositionally biased region" description="Low complexity" evidence="21">
    <location>
        <begin position="144"/>
        <end position="155"/>
    </location>
</feature>
<evidence type="ECO:0000313" key="23">
    <source>
        <dbReference type="EnsemblMetazoa" id="XP_022661144"/>
    </source>
</evidence>
<dbReference type="Pfam" id="PF00641">
    <property type="entry name" value="Zn_ribbon_RanBP"/>
    <property type="match status" value="3"/>
</dbReference>
<dbReference type="PANTHER" id="PTHR23193">
    <property type="entry name" value="NUCLEAR PORE COMPLEX PROTEIN NUP"/>
    <property type="match status" value="1"/>
</dbReference>
<evidence type="ECO:0000256" key="16">
    <source>
        <dbReference type="ARBA" id="ARBA00060842"/>
    </source>
</evidence>
<evidence type="ECO:0000256" key="21">
    <source>
        <dbReference type="SAM" id="MobiDB-lite"/>
    </source>
</evidence>
<protein>
    <recommendedName>
        <fullName evidence="17">Nuclear pore complex protein Nup153</fullName>
    </recommendedName>
    <alternativeName>
        <fullName evidence="19">153 kDa nucleoporin</fullName>
    </alternativeName>
    <alternativeName>
        <fullName evidence="18">Nucleoporin Nup153</fullName>
    </alternativeName>
</protein>
<dbReference type="GO" id="GO:0005643">
    <property type="term" value="C:nuclear pore"/>
    <property type="evidence" value="ECO:0007669"/>
    <property type="project" value="UniProtKB-SubCell"/>
</dbReference>
<evidence type="ECO:0000313" key="24">
    <source>
        <dbReference type="Proteomes" id="UP000594260"/>
    </source>
</evidence>
<dbReference type="Gene3D" id="4.10.1060.10">
    <property type="entry name" value="Zinc finger, RanBP2-type"/>
    <property type="match status" value="3"/>
</dbReference>
<keyword evidence="11" id="KW-0811">Translocation</keyword>
<dbReference type="OrthoDB" id="6509638at2759"/>
<keyword evidence="7 20" id="KW-0863">Zinc-finger</keyword>
<keyword evidence="12" id="KW-0238">DNA-binding</keyword>
<evidence type="ECO:0000256" key="6">
    <source>
        <dbReference type="ARBA" id="ARBA00022737"/>
    </source>
</evidence>
<evidence type="ECO:0000256" key="11">
    <source>
        <dbReference type="ARBA" id="ARBA00023010"/>
    </source>
</evidence>
<evidence type="ECO:0000256" key="17">
    <source>
        <dbReference type="ARBA" id="ARBA00068609"/>
    </source>
</evidence>
<dbReference type="InterPro" id="IPR026054">
    <property type="entry name" value="Nucleoporin"/>
</dbReference>
<comment type="cofactor">
    <cofactor evidence="1">
        <name>Zn(2+)</name>
        <dbReference type="ChEBI" id="CHEBI:29105"/>
    </cofactor>
</comment>
<evidence type="ECO:0000256" key="18">
    <source>
        <dbReference type="ARBA" id="ARBA00078197"/>
    </source>
</evidence>
<dbReference type="GO" id="GO:0051028">
    <property type="term" value="P:mRNA transport"/>
    <property type="evidence" value="ECO:0007669"/>
    <property type="project" value="UniProtKB-KW"/>
</dbReference>
<dbReference type="RefSeq" id="XP_022661144.1">
    <property type="nucleotide sequence ID" value="XM_022805409.1"/>
</dbReference>
<keyword evidence="6" id="KW-0677">Repeat</keyword>
<dbReference type="InterPro" id="IPR036443">
    <property type="entry name" value="Znf_RanBP2_sf"/>
</dbReference>
<feature type="region of interest" description="Disordered" evidence="21">
    <location>
        <begin position="1"/>
        <end position="30"/>
    </location>
</feature>
<feature type="domain" description="RanBP2-type" evidence="22">
    <location>
        <begin position="712"/>
        <end position="741"/>
    </location>
</feature>
<feature type="region of interest" description="Disordered" evidence="21">
    <location>
        <begin position="1110"/>
        <end position="1129"/>
    </location>
</feature>
<dbReference type="GO" id="GO:0006606">
    <property type="term" value="P:protein import into nucleus"/>
    <property type="evidence" value="ECO:0007669"/>
    <property type="project" value="TreeGrafter"/>
</dbReference>
<keyword evidence="14" id="KW-0472">Membrane</keyword>
<keyword evidence="15" id="KW-0539">Nucleus</keyword>
<feature type="compositionally biased region" description="Polar residues" evidence="21">
    <location>
        <begin position="156"/>
        <end position="166"/>
    </location>
</feature>
<evidence type="ECO:0000256" key="15">
    <source>
        <dbReference type="ARBA" id="ARBA00023242"/>
    </source>
</evidence>
<dbReference type="Proteomes" id="UP000594260">
    <property type="component" value="Unplaced"/>
</dbReference>
<dbReference type="OMA" id="SASEWEC"/>
<reference evidence="23" key="1">
    <citation type="submission" date="2021-01" db="UniProtKB">
        <authorList>
            <consortium name="EnsemblMetazoa"/>
        </authorList>
    </citation>
    <scope>IDENTIFICATION</scope>
</reference>
<feature type="region of interest" description="Disordered" evidence="21">
    <location>
        <begin position="441"/>
        <end position="476"/>
    </location>
</feature>
<keyword evidence="13" id="KW-0906">Nuclear pore complex</keyword>
<dbReference type="SMART" id="SM00547">
    <property type="entry name" value="ZnF_RBZ"/>
    <property type="match status" value="3"/>
</dbReference>
<feature type="domain" description="RanBP2-type" evidence="22">
    <location>
        <begin position="766"/>
        <end position="795"/>
    </location>
</feature>
<keyword evidence="8" id="KW-0509">mRNA transport</keyword>
<evidence type="ECO:0000256" key="14">
    <source>
        <dbReference type="ARBA" id="ARBA00023136"/>
    </source>
</evidence>
<dbReference type="FunFam" id="4.10.1060.10:FF:000001">
    <property type="entry name" value="Nuclear pore complex protein Nup153"/>
    <property type="match status" value="1"/>
</dbReference>
<evidence type="ECO:0000256" key="2">
    <source>
        <dbReference type="ARBA" id="ARBA00004126"/>
    </source>
</evidence>
<name>A0A7M7K409_VARDE</name>
<organism evidence="23 24">
    <name type="scientific">Varroa destructor</name>
    <name type="common">Honeybee mite</name>
    <dbReference type="NCBI Taxonomy" id="109461"/>
    <lineage>
        <taxon>Eukaryota</taxon>
        <taxon>Metazoa</taxon>
        <taxon>Ecdysozoa</taxon>
        <taxon>Arthropoda</taxon>
        <taxon>Chelicerata</taxon>
        <taxon>Arachnida</taxon>
        <taxon>Acari</taxon>
        <taxon>Parasitiformes</taxon>
        <taxon>Mesostigmata</taxon>
        <taxon>Gamasina</taxon>
        <taxon>Dermanyssoidea</taxon>
        <taxon>Varroidae</taxon>
        <taxon>Varroa</taxon>
    </lineage>
</organism>
<feature type="compositionally biased region" description="Basic and acidic residues" evidence="21">
    <location>
        <begin position="862"/>
        <end position="879"/>
    </location>
</feature>
<keyword evidence="9" id="KW-0862">Zinc</keyword>
<evidence type="ECO:0000256" key="13">
    <source>
        <dbReference type="ARBA" id="ARBA00023132"/>
    </source>
</evidence>
<sequence>MAEKRSSLGSRADSINSSSQPRGGKRRRTMLDSVAEVAKWLLPSWASEHEAIGQMSAGYRVPLSDDQPSGSGSSTGSHGRHYSNLRNGGERSSKLARFNNDIAPHSATRRGTHGVIVTRLSSVTLVSPPTTSTDDACDLDDGSDSSTSGCSSLSLAGTNPPTSAEASTPDGVDHRSNDQQRVPNRPNPGRSATLRPPLQTAAAPSTDNSKTRDVSIGAEQIAITAETSAADPSSLNFSLFSRPSRALSSTLNTTLPLAGKHNRLLSSSLQKPERSLNRSIFYDGKTTYGGAAAHRKLNLFSPSPYQMSATRSKAPSNVRVQGQNSSAKRLIQALERINTPVQNAKRIPMGRPDSVASQDSELRRKEALESIASLRQNMPPTLSTCRTPVENAKIGSNVTSAAQHDYTIDVDSDKIPVPPIASSFPLVTSTPSSHHRVSKVIDVPGTDKGGGKIKPTKSIHSNRKGLIPEEEPAPEDPDLVSVPLPIKTLPHFSFSTKPSVVVAAGTEPVSKAGSVRSPLTSLADFSNKPFEKSSVPPVCPGADSPEVFTFAGPVSLAKPTEVSSSKEEEFKFKHPLYLNKGGSIDNTLNKTPSFTIAAPTMIVGNPGSLKVKEIGKTPSPSAELATSGSVLDALSSEKKDKMPSEASDWGSQFRKSPSQWDCPTCFVTNGPNDDKCKACETKNPAITSTAVAQSSASSAAPPNQWGDLFKKVPGSWTCNDCMVSNDSESTSCVACSKPKPVVKLSSGPMPTSSVKPALPFGGVFVMQSGWQCSKCPQRNDIKSVKCAFCEAPKPGQVASSTTAASITTSAFKFGVPSATPNTNATNSNNIPFGQTNTAEKKTEGALAAATLAFKEPSNSAPNEKKGEKKSDDTKEENDNRPTFSTSTKDAAPAIKSGVNDKAPINTAAIMGFGNAFKFGTPNALASKSEEEKSSDNTKAAVPTAGVGGLFTFGVSPTTSASPVTTTTFATSTPVFAFGTSVASSTPATTASSATFSFGSPAVPATITTDTTAPTSTTVTSGTPTSVTVPSASDNNIVKSQTPVAFTACDVSTISATLFGSSSLTTTQATTTATLFGASPSSVATATTTESLTAPISSAFSFTPLNTAAVPTAATQRPPSCSPHETTSQASKPLFSFDTSQSAPLSATPALSTALSTEPTTSKAPSVPASSPFVFGVSNTSSSTPAASSTISASAGYNFEAAANASTPPMFTFGQRAAASSASATPLTSAPGGFGAPAASTATPPASTFGALAASAPTQSATPVFGGGTASSGSVFQFGASAPSTPAVTAAPTPTPSGVPSFVFGQPSTGSQSAANTVAGGPATMFAFGANSAAASTIPGGTNNTNTNTNNGTAPPASATPFGFCATPTMSNLNSSTGGEMFKFTSPAAAPAATTTFQFGAQPPAGLAGTAAPFQFGATTGTPAAPGIPSFIGQSADNPFNGPVISGRKVKRAIRRKPGNSR</sequence>
<evidence type="ECO:0000256" key="12">
    <source>
        <dbReference type="ARBA" id="ARBA00023125"/>
    </source>
</evidence>
<dbReference type="PROSITE" id="PS50199">
    <property type="entry name" value="ZF_RANBP2_2"/>
    <property type="match status" value="3"/>
</dbReference>
<feature type="region of interest" description="Disordered" evidence="21">
    <location>
        <begin position="1424"/>
        <end position="1444"/>
    </location>
</feature>
<proteinExistence type="inferred from homology"/>
<evidence type="ECO:0000256" key="7">
    <source>
        <dbReference type="ARBA" id="ARBA00022771"/>
    </source>
</evidence>
<dbReference type="GO" id="GO:0006405">
    <property type="term" value="P:RNA export from nucleus"/>
    <property type="evidence" value="ECO:0007669"/>
    <property type="project" value="TreeGrafter"/>
</dbReference>
<dbReference type="InterPro" id="IPR001876">
    <property type="entry name" value="Znf_RanBP2"/>
</dbReference>
<dbReference type="GO" id="GO:0003677">
    <property type="term" value="F:DNA binding"/>
    <property type="evidence" value="ECO:0007669"/>
    <property type="project" value="UniProtKB-KW"/>
</dbReference>
<dbReference type="PROSITE" id="PS01358">
    <property type="entry name" value="ZF_RANBP2_1"/>
    <property type="match status" value="3"/>
</dbReference>
<evidence type="ECO:0000256" key="3">
    <source>
        <dbReference type="ARBA" id="ARBA00004567"/>
    </source>
</evidence>